<dbReference type="Proteomes" id="UP000637720">
    <property type="component" value="Unassembled WGS sequence"/>
</dbReference>
<feature type="compositionally biased region" description="Basic and acidic residues" evidence="1">
    <location>
        <begin position="14"/>
        <end position="37"/>
    </location>
</feature>
<feature type="region of interest" description="Disordered" evidence="1">
    <location>
        <begin position="1"/>
        <end position="128"/>
    </location>
</feature>
<reference evidence="2" key="2">
    <citation type="submission" date="2020-09" db="EMBL/GenBank/DDBJ databases">
        <authorList>
            <person name="Sun Q."/>
            <person name="Ohkuma M."/>
        </authorList>
    </citation>
    <scope>NUCLEOTIDE SEQUENCE</scope>
    <source>
        <strain evidence="2">JCM 14719</strain>
    </source>
</reference>
<evidence type="ECO:0000256" key="1">
    <source>
        <dbReference type="SAM" id="MobiDB-lite"/>
    </source>
</evidence>
<protein>
    <submittedName>
        <fullName evidence="2">Uncharacterized protein</fullName>
    </submittedName>
</protein>
<evidence type="ECO:0000313" key="2">
    <source>
        <dbReference type="EMBL" id="GGK00920.1"/>
    </source>
</evidence>
<comment type="caution">
    <text evidence="2">The sequence shown here is derived from an EMBL/GenBank/DDBJ whole genome shotgun (WGS) entry which is preliminary data.</text>
</comment>
<proteinExistence type="predicted"/>
<keyword evidence="3" id="KW-1185">Reference proteome</keyword>
<dbReference type="EMBL" id="BMOF01000024">
    <property type="protein sequence ID" value="GGK00920.1"/>
    <property type="molecule type" value="Genomic_DNA"/>
</dbReference>
<accession>A0A8J3FEL1</accession>
<reference evidence="2" key="1">
    <citation type="journal article" date="2014" name="Int. J. Syst. Evol. Microbiol.">
        <title>Complete genome sequence of Corynebacterium casei LMG S-19264T (=DSM 44701T), isolated from a smear-ripened cheese.</title>
        <authorList>
            <consortium name="US DOE Joint Genome Institute (JGI-PGF)"/>
            <person name="Walter F."/>
            <person name="Albersmeier A."/>
            <person name="Kalinowski J."/>
            <person name="Ruckert C."/>
        </authorList>
    </citation>
    <scope>NUCLEOTIDE SEQUENCE</scope>
    <source>
        <strain evidence="2">JCM 14719</strain>
    </source>
</reference>
<feature type="compositionally biased region" description="Polar residues" evidence="1">
    <location>
        <begin position="99"/>
        <end position="116"/>
    </location>
</feature>
<dbReference type="AlphaFoldDB" id="A0A8J3FEL1"/>
<sequence length="128" mass="13283">MEAVDLRSGGVCVPDRDHHPLRGEVRDHLQGSRELRGQGHLPDGTVGPGKPARLQDPVLRRRDEGGEEPGGAVAGVGGAGGEDGVERAVGKVGPAAPSRMTTTPSGRIRSGSTSCPRIQRMNVPSRAP</sequence>
<feature type="compositionally biased region" description="Gly residues" evidence="1">
    <location>
        <begin position="68"/>
        <end position="82"/>
    </location>
</feature>
<gene>
    <name evidence="2" type="ORF">GCM10007043_13730</name>
</gene>
<organism evidence="2 3">
    <name type="scientific">Calditerricola satsumensis</name>
    <dbReference type="NCBI Taxonomy" id="373054"/>
    <lineage>
        <taxon>Bacteria</taxon>
        <taxon>Bacillati</taxon>
        <taxon>Bacillota</taxon>
        <taxon>Bacilli</taxon>
        <taxon>Bacillales</taxon>
        <taxon>Bacillaceae</taxon>
        <taxon>Calditerricola</taxon>
    </lineage>
</organism>
<name>A0A8J3FEL1_9BACI</name>
<evidence type="ECO:0000313" key="3">
    <source>
        <dbReference type="Proteomes" id="UP000637720"/>
    </source>
</evidence>